<comment type="function">
    <text evidence="11">Involved in the final reduction of the elongation cycle of fatty acid synthesis (FAS II). Catalyzes the reduction of a carbon-carbon double bond in an enoyl moiety that is covalently linked to an acyl carrier protein (ACP).</text>
</comment>
<evidence type="ECO:0000256" key="10">
    <source>
        <dbReference type="ARBA" id="ARBA00060887"/>
    </source>
</evidence>
<evidence type="ECO:0000259" key="13">
    <source>
        <dbReference type="Pfam" id="PF12241"/>
    </source>
</evidence>
<dbReference type="GO" id="GO:0004318">
    <property type="term" value="F:enoyl-[acyl-carrier-protein] reductase (NADH) activity"/>
    <property type="evidence" value="ECO:0007669"/>
    <property type="project" value="UniProtKB-UniRule"/>
</dbReference>
<organism evidence="15 16">
    <name type="scientific">Oceanipulchritudo coccoides</name>
    <dbReference type="NCBI Taxonomy" id="2706888"/>
    <lineage>
        <taxon>Bacteria</taxon>
        <taxon>Pseudomonadati</taxon>
        <taxon>Verrucomicrobiota</taxon>
        <taxon>Opitutia</taxon>
        <taxon>Puniceicoccales</taxon>
        <taxon>Oceanipulchritudinaceae</taxon>
        <taxon>Oceanipulchritudo</taxon>
    </lineage>
</organism>
<feature type="domain" description="Trans-2-enoyl-CoA reductase-like NAD(P)H binding" evidence="14">
    <location>
        <begin position="2"/>
        <end position="78"/>
    </location>
</feature>
<keyword evidence="7 11" id="KW-0275">Fatty acid biosynthesis</keyword>
<dbReference type="NCBIfam" id="NF010177">
    <property type="entry name" value="PRK13656.1"/>
    <property type="match status" value="1"/>
</dbReference>
<evidence type="ECO:0000256" key="1">
    <source>
        <dbReference type="ARBA" id="ARBA00011245"/>
    </source>
</evidence>
<evidence type="ECO:0000256" key="6">
    <source>
        <dbReference type="ARBA" id="ARBA00023098"/>
    </source>
</evidence>
<dbReference type="HAMAP" id="MF_01838">
    <property type="entry name" value="FabV_reductase"/>
    <property type="match status" value="1"/>
</dbReference>
<evidence type="ECO:0000256" key="8">
    <source>
        <dbReference type="ARBA" id="ARBA00048302"/>
    </source>
</evidence>
<proteinExistence type="inferred from homology"/>
<keyword evidence="2 11" id="KW-0444">Lipid biosynthesis</keyword>
<keyword evidence="5 11" id="KW-0520">NAD</keyword>
<evidence type="ECO:0000313" key="15">
    <source>
        <dbReference type="EMBL" id="NDV62812.1"/>
    </source>
</evidence>
<dbReference type="Pfam" id="PF12242">
    <property type="entry name" value="Eno-Rase_NADH_b"/>
    <property type="match status" value="1"/>
</dbReference>
<dbReference type="GO" id="GO:0050343">
    <property type="term" value="F:trans-2-enoyl-CoA reductase (NADH) activity"/>
    <property type="evidence" value="ECO:0007669"/>
    <property type="project" value="UniProtKB-EC"/>
</dbReference>
<keyword evidence="3 11" id="KW-0276">Fatty acid metabolism</keyword>
<evidence type="ECO:0000256" key="4">
    <source>
        <dbReference type="ARBA" id="ARBA00023002"/>
    </source>
</evidence>
<evidence type="ECO:0000259" key="14">
    <source>
        <dbReference type="Pfam" id="PF12242"/>
    </source>
</evidence>
<evidence type="ECO:0000313" key="16">
    <source>
        <dbReference type="Proteomes" id="UP000478417"/>
    </source>
</evidence>
<dbReference type="InterPro" id="IPR024910">
    <property type="entry name" value="Enoyl-CoA_Rdtase_cat_dom"/>
</dbReference>
<comment type="similarity">
    <text evidence="10 11">Belongs to the TER reductase family.</text>
</comment>
<evidence type="ECO:0000256" key="11">
    <source>
        <dbReference type="HAMAP-Rule" id="MF_01838"/>
    </source>
</evidence>
<dbReference type="UniPathway" id="UPA00094"/>
<dbReference type="NCBIfam" id="NF043048">
    <property type="entry name" value="EnoyACPredFabV"/>
    <property type="match status" value="1"/>
</dbReference>
<dbReference type="Pfam" id="PF12241">
    <property type="entry name" value="Enoyl_reductase"/>
    <property type="match status" value="1"/>
</dbReference>
<name>A0A6B2M3C4_9BACT</name>
<dbReference type="AlphaFoldDB" id="A0A6B2M3C4"/>
<gene>
    <name evidence="11" type="primary">fabV</name>
    <name evidence="15" type="ORF">G0Q06_10150</name>
</gene>
<dbReference type="InterPro" id="IPR010758">
    <property type="entry name" value="Trans-2-enoyl-CoA_reductase"/>
</dbReference>
<feature type="active site" description="Proton donor" evidence="11">
    <location>
        <position position="235"/>
    </location>
</feature>
<evidence type="ECO:0000256" key="5">
    <source>
        <dbReference type="ARBA" id="ARBA00023027"/>
    </source>
</evidence>
<feature type="binding site" evidence="11">
    <location>
        <begin position="139"/>
        <end position="140"/>
    </location>
    <ligand>
        <name>NAD(+)</name>
        <dbReference type="ChEBI" id="CHEBI:57540"/>
    </ligand>
</feature>
<feature type="binding site" evidence="11">
    <location>
        <begin position="48"/>
        <end position="53"/>
    </location>
    <ligand>
        <name>NAD(+)</name>
        <dbReference type="ChEBI" id="CHEBI:57540"/>
    </ligand>
</feature>
<dbReference type="PANTHER" id="PTHR37480">
    <property type="entry name" value="ENOYL-[ACYL-CARRIER-PROTEIN] REDUCTASE [NADH]"/>
    <property type="match status" value="1"/>
</dbReference>
<feature type="domain" description="Trans-2-enoyl-CoA reductase catalytic" evidence="13">
    <location>
        <begin position="82"/>
        <end position="317"/>
    </location>
</feature>
<evidence type="ECO:0000256" key="2">
    <source>
        <dbReference type="ARBA" id="ARBA00022516"/>
    </source>
</evidence>
<evidence type="ECO:0000259" key="12">
    <source>
        <dbReference type="Pfam" id="PF07055"/>
    </source>
</evidence>
<dbReference type="EMBL" id="JAAGNX010000002">
    <property type="protein sequence ID" value="NDV62812.1"/>
    <property type="molecule type" value="Genomic_DNA"/>
</dbReference>
<dbReference type="InterPro" id="IPR050048">
    <property type="entry name" value="FabV-like_NADH_b"/>
</dbReference>
<keyword evidence="4 11" id="KW-0560">Oxidoreductase</keyword>
<dbReference type="RefSeq" id="WP_163965345.1">
    <property type="nucleotide sequence ID" value="NZ_JAAGNX010000002.1"/>
</dbReference>
<accession>A0A6B2M3C4</accession>
<sequence length="398" mass="43637">MIIKPKIRGFVCITAHPDGCAKHVEEQIKHVRSNGPIKDGPKNVLIIGASTGYGLASRVAAAFGSGANTLGIFFERPPGNGKPASAGWYNSAAVEIAAAKEGLYAGSINGDAFSDELKTQAIELIKKEMGSVDLVVYSLASPRRTDPADGQTYRSTLKPIGQPFTANNLDTDRKTISPITIEPANEEEIHSTVKVMGGEDWERWMEQLEAAGCLAEGCHSVAYDYVGPEVTWPVYHNGTIGQAKKHLRETAERIDALLKIKRGAAFISVNKAVVTQASSAIPVVPLYISILFKVMKKAGLHEDCIQQIDRLFRTRMYDGSALVFDEEGRVRMDDWEMKPEIQEQVKALWPVVNTETIDEKTDFSGYQENFLKLFGFGLSGVDYEADVDPDLDIPSLKD</sequence>
<evidence type="ECO:0000256" key="7">
    <source>
        <dbReference type="ARBA" id="ARBA00023160"/>
    </source>
</evidence>
<feature type="binding site" evidence="11">
    <location>
        <begin position="111"/>
        <end position="112"/>
    </location>
    <ligand>
        <name>NAD(+)</name>
        <dbReference type="ChEBI" id="CHEBI:57540"/>
    </ligand>
</feature>
<comment type="catalytic activity">
    <reaction evidence="8">
        <text>a 2,3-saturated acyl-CoA + NAD(+) = a (2E)-enoyl-CoA + NADH + H(+)</text>
        <dbReference type="Rhea" id="RHEA:18177"/>
        <dbReference type="ChEBI" id="CHEBI:15378"/>
        <dbReference type="ChEBI" id="CHEBI:57540"/>
        <dbReference type="ChEBI" id="CHEBI:57945"/>
        <dbReference type="ChEBI" id="CHEBI:58856"/>
        <dbReference type="ChEBI" id="CHEBI:65111"/>
        <dbReference type="EC" id="1.3.1.44"/>
    </reaction>
</comment>
<keyword evidence="6 11" id="KW-0443">Lipid metabolism</keyword>
<comment type="subunit">
    <text evidence="1 11">Monomer.</text>
</comment>
<keyword evidence="16" id="KW-1185">Reference proteome</keyword>
<comment type="pathway">
    <text evidence="11">Lipid metabolism; fatty acid biosynthesis.</text>
</comment>
<dbReference type="InterPro" id="IPR024906">
    <property type="entry name" value="Eno_Rdtase_FAD-bd_dom"/>
</dbReference>
<dbReference type="Pfam" id="PF07055">
    <property type="entry name" value="Eno-Rase_FAD_bd"/>
    <property type="match status" value="1"/>
</dbReference>
<protein>
    <recommendedName>
        <fullName evidence="11">Enoyl-[acyl-carrier-protein] reductase [NADH]</fullName>
        <shortName evidence="11">ENR</shortName>
        <ecNumber evidence="11">1.3.1.9</ecNumber>
    </recommendedName>
</protein>
<feature type="domain" description="Enoyl reductase FAD binding" evidence="12">
    <location>
        <begin position="324"/>
        <end position="387"/>
    </location>
</feature>
<dbReference type="Gene3D" id="3.40.50.720">
    <property type="entry name" value="NAD(P)-binding Rossmann-like Domain"/>
    <property type="match status" value="1"/>
</dbReference>
<dbReference type="PANTHER" id="PTHR37480:SF1">
    <property type="entry name" value="ENOYL-[ACYL-CARRIER-PROTEIN] REDUCTASE [NADH]"/>
    <property type="match status" value="1"/>
</dbReference>
<feature type="site" description="Plays an important role in discriminating NADH against NADPH" evidence="11">
    <location>
        <position position="75"/>
    </location>
</feature>
<evidence type="ECO:0000256" key="9">
    <source>
        <dbReference type="ARBA" id="ARBA00048572"/>
    </source>
</evidence>
<evidence type="ECO:0000256" key="3">
    <source>
        <dbReference type="ARBA" id="ARBA00022832"/>
    </source>
</evidence>
<dbReference type="Proteomes" id="UP000478417">
    <property type="component" value="Unassembled WGS sequence"/>
</dbReference>
<feature type="binding site" evidence="11">
    <location>
        <begin position="74"/>
        <end position="75"/>
    </location>
    <ligand>
        <name>NAD(+)</name>
        <dbReference type="ChEBI" id="CHEBI:57540"/>
    </ligand>
</feature>
<dbReference type="GO" id="GO:0006633">
    <property type="term" value="P:fatty acid biosynthetic process"/>
    <property type="evidence" value="ECO:0007669"/>
    <property type="project" value="UniProtKB-UniRule"/>
</dbReference>
<dbReference type="FunFam" id="3.40.50.720:FF:000221">
    <property type="entry name" value="Enoyl-[acyl-carrier-protein] reductase [NADH]"/>
    <property type="match status" value="1"/>
</dbReference>
<comment type="caution">
    <text evidence="15">The sequence shown here is derived from an EMBL/GenBank/DDBJ whole genome shotgun (WGS) entry which is preliminary data.</text>
</comment>
<feature type="binding site" evidence="11">
    <location>
        <position position="244"/>
    </location>
    <ligand>
        <name>NAD(+)</name>
        <dbReference type="ChEBI" id="CHEBI:57540"/>
    </ligand>
</feature>
<comment type="catalytic activity">
    <reaction evidence="9 11">
        <text>a 2,3-saturated acyl-[ACP] + NAD(+) = a (2E)-enoyl-[ACP] + NADH + H(+)</text>
        <dbReference type="Rhea" id="RHEA:10240"/>
        <dbReference type="Rhea" id="RHEA-COMP:9925"/>
        <dbReference type="Rhea" id="RHEA-COMP:9926"/>
        <dbReference type="ChEBI" id="CHEBI:15378"/>
        <dbReference type="ChEBI" id="CHEBI:57540"/>
        <dbReference type="ChEBI" id="CHEBI:57945"/>
        <dbReference type="ChEBI" id="CHEBI:78784"/>
        <dbReference type="ChEBI" id="CHEBI:78785"/>
        <dbReference type="EC" id="1.3.1.9"/>
    </reaction>
</comment>
<feature type="binding site" evidence="11">
    <location>
        <position position="225"/>
    </location>
    <ligand>
        <name>substrate</name>
    </ligand>
</feature>
<dbReference type="EC" id="1.3.1.9" evidence="11"/>
<dbReference type="GO" id="GO:0051287">
    <property type="term" value="F:NAD binding"/>
    <property type="evidence" value="ECO:0007669"/>
    <property type="project" value="UniProtKB-UniRule"/>
</dbReference>
<feature type="binding site" evidence="11">
    <location>
        <begin position="273"/>
        <end position="275"/>
    </location>
    <ligand>
        <name>NAD(+)</name>
        <dbReference type="ChEBI" id="CHEBI:57540"/>
    </ligand>
</feature>
<reference evidence="15 16" key="1">
    <citation type="submission" date="2020-02" db="EMBL/GenBank/DDBJ databases">
        <title>Albibacoteraceae fam. nov., the first described family within the subdivision 4 Verrucomicrobia.</title>
        <authorList>
            <person name="Xi F."/>
        </authorList>
    </citation>
    <scope>NUCLEOTIDE SEQUENCE [LARGE SCALE GENOMIC DNA]</scope>
    <source>
        <strain evidence="15 16">CK1056</strain>
    </source>
</reference>